<name>A0ABU2DU38_9MICC</name>
<accession>A0ABU2DU38</accession>
<keyword evidence="7" id="KW-1185">Reference proteome</keyword>
<dbReference type="PANTHER" id="PTHR43557:SF2">
    <property type="entry name" value="RIESKE DOMAIN-CONTAINING PROTEIN-RELATED"/>
    <property type="match status" value="1"/>
</dbReference>
<keyword evidence="3" id="KW-0274">FAD</keyword>
<feature type="domain" description="FAD/NAD(P)-binding" evidence="5">
    <location>
        <begin position="6"/>
        <end position="301"/>
    </location>
</feature>
<keyword evidence="2" id="KW-0285">Flavoprotein</keyword>
<dbReference type="InterPro" id="IPR023753">
    <property type="entry name" value="FAD/NAD-binding_dom"/>
</dbReference>
<dbReference type="PRINTS" id="PR00368">
    <property type="entry name" value="FADPNR"/>
</dbReference>
<dbReference type="InterPro" id="IPR036188">
    <property type="entry name" value="FAD/NAD-bd_sf"/>
</dbReference>
<dbReference type="PANTHER" id="PTHR43557">
    <property type="entry name" value="APOPTOSIS-INDUCING FACTOR 1"/>
    <property type="match status" value="1"/>
</dbReference>
<protein>
    <submittedName>
        <fullName evidence="6">FAD/NAD(P)-binding oxidoreductase</fullName>
        <ecNumber evidence="6">1.-.-.-</ecNumber>
    </submittedName>
</protein>
<dbReference type="SUPFAM" id="SSF51905">
    <property type="entry name" value="FAD/NAD(P)-binding domain"/>
    <property type="match status" value="1"/>
</dbReference>
<dbReference type="InterPro" id="IPR050446">
    <property type="entry name" value="FAD-oxidoreductase/Apoptosis"/>
</dbReference>
<evidence type="ECO:0000313" key="6">
    <source>
        <dbReference type="EMBL" id="MDR8020009.1"/>
    </source>
</evidence>
<evidence type="ECO:0000259" key="5">
    <source>
        <dbReference type="Pfam" id="PF07992"/>
    </source>
</evidence>
<dbReference type="EC" id="1.-.-.-" evidence="6"/>
<proteinExistence type="predicted"/>
<reference evidence="6 7" key="1">
    <citation type="submission" date="2023-09" db="EMBL/GenBank/DDBJ databases">
        <title>Description of three actinobacteria isolated from air of manufacturing shop in a pharmaceutical factory.</title>
        <authorList>
            <person name="Zhang D.-F."/>
        </authorList>
    </citation>
    <scope>NUCLEOTIDE SEQUENCE [LARGE SCALE GENOMIC DNA]</scope>
    <source>
        <strain evidence="6 7">LY-0111</strain>
    </source>
</reference>
<dbReference type="EMBL" id="JAVKGR010000014">
    <property type="protein sequence ID" value="MDR8020009.1"/>
    <property type="molecule type" value="Genomic_DNA"/>
</dbReference>
<keyword evidence="4 6" id="KW-0560">Oxidoreductase</keyword>
<dbReference type="Gene3D" id="3.50.50.60">
    <property type="entry name" value="FAD/NAD(P)-binding domain"/>
    <property type="match status" value="2"/>
</dbReference>
<dbReference type="PRINTS" id="PR00411">
    <property type="entry name" value="PNDRDTASEI"/>
</dbReference>
<dbReference type="GO" id="GO:0016491">
    <property type="term" value="F:oxidoreductase activity"/>
    <property type="evidence" value="ECO:0007669"/>
    <property type="project" value="UniProtKB-KW"/>
</dbReference>
<sequence length="396" mass="41246">MSPARIGILGAGAAGTAAAKILQAASPKMQIDLFTRTGEQPFNRTLVNKGIAIGLLTPAQATLPAPGATLVCDTVRGVDPRTRQVQPASGETRGYDGIILATGSRPRTLGEDVLGRDEALAAGRLTTLHSPADAAGIRDRLGELPGSARVLILGGGLLAAETASLLSTAGHDIALISRSTLPGCSAFGEHISGELLDLHQAHGATYLGRTIQAVRTHPDHITIVLDNGHRVEGDLAIIAHGTLPAAPSPWNGPDGVPVDDRLRLREAPGQRIYAAGGVASHDHPGLGSYRVDHWDDAAAQGTHAARTLLHDHGLGEDPGAYRPASTFTSSIHGHTFAGAGHPSPRTRARTVSTDPALIVHEHDEIPVAVTGLDAVPLVHQWAPRLHHPHETTTPPE</sequence>
<evidence type="ECO:0000256" key="1">
    <source>
        <dbReference type="ARBA" id="ARBA00001974"/>
    </source>
</evidence>
<gene>
    <name evidence="6" type="ORF">RIL96_10585</name>
</gene>
<comment type="caution">
    <text evidence="6">The sequence shown here is derived from an EMBL/GenBank/DDBJ whole genome shotgun (WGS) entry which is preliminary data.</text>
</comment>
<comment type="cofactor">
    <cofactor evidence="1">
        <name>FAD</name>
        <dbReference type="ChEBI" id="CHEBI:57692"/>
    </cofactor>
</comment>
<organism evidence="6 7">
    <name type="scientific">Nesterenkonia aerolata</name>
    <dbReference type="NCBI Taxonomy" id="3074079"/>
    <lineage>
        <taxon>Bacteria</taxon>
        <taxon>Bacillati</taxon>
        <taxon>Actinomycetota</taxon>
        <taxon>Actinomycetes</taxon>
        <taxon>Micrococcales</taxon>
        <taxon>Micrococcaceae</taxon>
        <taxon>Nesterenkonia</taxon>
    </lineage>
</organism>
<evidence type="ECO:0000313" key="7">
    <source>
        <dbReference type="Proteomes" id="UP001251870"/>
    </source>
</evidence>
<evidence type="ECO:0000256" key="4">
    <source>
        <dbReference type="ARBA" id="ARBA00023002"/>
    </source>
</evidence>
<evidence type="ECO:0000256" key="2">
    <source>
        <dbReference type="ARBA" id="ARBA00022630"/>
    </source>
</evidence>
<dbReference type="RefSeq" id="WP_310548993.1">
    <property type="nucleotide sequence ID" value="NZ_JAVKGR010000014.1"/>
</dbReference>
<evidence type="ECO:0000256" key="3">
    <source>
        <dbReference type="ARBA" id="ARBA00022827"/>
    </source>
</evidence>
<dbReference type="Proteomes" id="UP001251870">
    <property type="component" value="Unassembled WGS sequence"/>
</dbReference>
<dbReference type="Pfam" id="PF07992">
    <property type="entry name" value="Pyr_redox_2"/>
    <property type="match status" value="1"/>
</dbReference>